<accession>A0A0F6W347</accession>
<protein>
    <recommendedName>
        <fullName evidence="3">Lipase</fullName>
    </recommendedName>
</protein>
<keyword evidence="2" id="KW-1185">Reference proteome</keyword>
<dbReference type="EMBL" id="CP011125">
    <property type="protein sequence ID" value="AKF06281.1"/>
    <property type="molecule type" value="Genomic_DNA"/>
</dbReference>
<sequence length="312" mass="34201">MQTSARWRPEGFDAFRALYPSTPTFALPELATTSEFAARWAALSKLREDAWPTMLAPVVDRIAVVFVRGYLGNWMPGNLMAPTRALRALGIPVVLHRSAAEGPIARNARLLGDAIRRDVPSDRALVIAGHSRGGLEARWLVAHDDELAKRTHVVLTSQTPRGPSPVLESMLLGAHRATLRAPHRRIAEGVQRVGLHAIGAATGGRELTREGVARVVDTLARAGDVTRVIQTASWSSVPTTWLDSFHERLGEIAPGRAHDGQFFLDDLVWPGLPHVLLPHLDHAQPAMGGHGFDHVRYWLVMLSLALQLEVPR</sequence>
<dbReference type="RefSeq" id="WP_053233473.1">
    <property type="nucleotide sequence ID" value="NZ_CP011125.1"/>
</dbReference>
<gene>
    <name evidence="1" type="ORF">DB32_003430</name>
</gene>
<evidence type="ECO:0000313" key="2">
    <source>
        <dbReference type="Proteomes" id="UP000034883"/>
    </source>
</evidence>
<dbReference type="KEGG" id="samy:DB32_003430"/>
<organism evidence="1 2">
    <name type="scientific">Sandaracinus amylolyticus</name>
    <dbReference type="NCBI Taxonomy" id="927083"/>
    <lineage>
        <taxon>Bacteria</taxon>
        <taxon>Pseudomonadati</taxon>
        <taxon>Myxococcota</taxon>
        <taxon>Polyangia</taxon>
        <taxon>Polyangiales</taxon>
        <taxon>Sandaracinaceae</taxon>
        <taxon>Sandaracinus</taxon>
    </lineage>
</organism>
<dbReference type="OrthoDB" id="9027207at2"/>
<dbReference type="STRING" id="927083.DB32_003430"/>
<dbReference type="Proteomes" id="UP000034883">
    <property type="component" value="Chromosome"/>
</dbReference>
<reference evidence="1 2" key="1">
    <citation type="submission" date="2015-03" db="EMBL/GenBank/DDBJ databases">
        <title>Genome assembly of Sandaracinus amylolyticus DSM 53668.</title>
        <authorList>
            <person name="Sharma G."/>
            <person name="Subramanian S."/>
        </authorList>
    </citation>
    <scope>NUCLEOTIDE SEQUENCE [LARGE SCALE GENOMIC DNA]</scope>
    <source>
        <strain evidence="1 2">DSM 53668</strain>
    </source>
</reference>
<dbReference type="Gene3D" id="3.40.50.1820">
    <property type="entry name" value="alpha/beta hydrolase"/>
    <property type="match status" value="1"/>
</dbReference>
<dbReference type="InterPro" id="IPR029058">
    <property type="entry name" value="AB_hydrolase_fold"/>
</dbReference>
<name>A0A0F6W347_9BACT</name>
<evidence type="ECO:0008006" key="3">
    <source>
        <dbReference type="Google" id="ProtNLM"/>
    </source>
</evidence>
<dbReference type="SUPFAM" id="SSF53474">
    <property type="entry name" value="alpha/beta-Hydrolases"/>
    <property type="match status" value="1"/>
</dbReference>
<proteinExistence type="predicted"/>
<evidence type="ECO:0000313" key="1">
    <source>
        <dbReference type="EMBL" id="AKF06281.1"/>
    </source>
</evidence>
<dbReference type="AlphaFoldDB" id="A0A0F6W347"/>